<name>A0A1H7TID7_HALLR</name>
<reference evidence="2 3" key="1">
    <citation type="submission" date="2016-10" db="EMBL/GenBank/DDBJ databases">
        <authorList>
            <person name="de Groot N.N."/>
        </authorList>
    </citation>
    <scope>NUCLEOTIDE SEQUENCE [LARGE SCALE GENOMIC DNA]</scope>
    <source>
        <strain evidence="2 3">CDM_5</strain>
    </source>
</reference>
<feature type="transmembrane region" description="Helical" evidence="1">
    <location>
        <begin position="232"/>
        <end position="253"/>
    </location>
</feature>
<proteinExistence type="predicted"/>
<feature type="transmembrane region" description="Helical" evidence="1">
    <location>
        <begin position="135"/>
        <end position="156"/>
    </location>
</feature>
<keyword evidence="1" id="KW-0812">Transmembrane</keyword>
<dbReference type="RefSeq" id="WP_083405327.1">
    <property type="nucleotide sequence ID" value="NZ_FOAD01000009.1"/>
</dbReference>
<protein>
    <submittedName>
        <fullName evidence="2">Uncharacterized protein</fullName>
    </submittedName>
</protein>
<dbReference type="Proteomes" id="UP000183894">
    <property type="component" value="Unassembled WGS sequence"/>
</dbReference>
<evidence type="ECO:0000256" key="1">
    <source>
        <dbReference type="SAM" id="Phobius"/>
    </source>
</evidence>
<gene>
    <name evidence="2" type="ORF">SAMN04488691_10962</name>
</gene>
<dbReference type="EMBL" id="FOAD01000009">
    <property type="protein sequence ID" value="SEL84483.1"/>
    <property type="molecule type" value="Genomic_DNA"/>
</dbReference>
<evidence type="ECO:0000313" key="3">
    <source>
        <dbReference type="Proteomes" id="UP000183894"/>
    </source>
</evidence>
<feature type="transmembrane region" description="Helical" evidence="1">
    <location>
        <begin position="202"/>
        <end position="220"/>
    </location>
</feature>
<keyword evidence="1" id="KW-1133">Transmembrane helix</keyword>
<feature type="transmembrane region" description="Helical" evidence="1">
    <location>
        <begin position="70"/>
        <end position="92"/>
    </location>
</feature>
<dbReference type="OrthoDB" id="156475at2157"/>
<evidence type="ECO:0000313" key="2">
    <source>
        <dbReference type="EMBL" id="SEL84483.1"/>
    </source>
</evidence>
<sequence>MTNPVDDDWQQTPAWVPSRVAATVRAMRVDLHWLHANWMEVAFARDRDGNHSVVENWNAQSSRKRWGYRLWAVLGALLLAVVYPIFVVGLATRFYAHRIDRLTAGLGFVGVALLSALVWGVLTAATYVSSIAFEGFVAVGAAGVVATVAAVLALLFTQRGGRKTTVALAYPLGVTALFLPPVVASLYSPTLASVVFPSSTSLAIWLLDNVLDVAGIAAFIRNTFELRGFAYVGMWFVLAIPTGWALGLLTTLVDRVRTPDGPDLDERGSKLYR</sequence>
<keyword evidence="1" id="KW-0472">Membrane</keyword>
<dbReference type="AlphaFoldDB" id="A0A1H7TID7"/>
<feature type="transmembrane region" description="Helical" evidence="1">
    <location>
        <begin position="168"/>
        <end position="187"/>
    </location>
</feature>
<accession>A0A1H7TID7</accession>
<organism evidence="2 3">
    <name type="scientific">Haloferax larsenii</name>
    <dbReference type="NCBI Taxonomy" id="302484"/>
    <lineage>
        <taxon>Archaea</taxon>
        <taxon>Methanobacteriati</taxon>
        <taxon>Methanobacteriota</taxon>
        <taxon>Stenosarchaea group</taxon>
        <taxon>Halobacteria</taxon>
        <taxon>Halobacteriales</taxon>
        <taxon>Haloferacaceae</taxon>
        <taxon>Haloferax</taxon>
    </lineage>
</organism>
<feature type="transmembrane region" description="Helical" evidence="1">
    <location>
        <begin position="104"/>
        <end position="129"/>
    </location>
</feature>